<proteinExistence type="predicted"/>
<name>A0A6G0X1H4_9STRA</name>
<dbReference type="Proteomes" id="UP000481153">
    <property type="component" value="Unassembled WGS sequence"/>
</dbReference>
<protein>
    <submittedName>
        <fullName evidence="1">Uncharacterized protein</fullName>
    </submittedName>
</protein>
<dbReference type="Pfam" id="PF13516">
    <property type="entry name" value="LRR_6"/>
    <property type="match status" value="2"/>
</dbReference>
<evidence type="ECO:0000313" key="1">
    <source>
        <dbReference type="EMBL" id="KAF0733747.1"/>
    </source>
</evidence>
<dbReference type="SUPFAM" id="SSF52047">
    <property type="entry name" value="RNI-like"/>
    <property type="match status" value="1"/>
</dbReference>
<comment type="caution">
    <text evidence="1">The sequence shown here is derived from an EMBL/GenBank/DDBJ whole genome shotgun (WGS) entry which is preliminary data.</text>
</comment>
<dbReference type="EMBL" id="VJMJ01000119">
    <property type="protein sequence ID" value="KAF0733747.1"/>
    <property type="molecule type" value="Genomic_DNA"/>
</dbReference>
<dbReference type="AlphaFoldDB" id="A0A6G0X1H4"/>
<dbReference type="VEuPathDB" id="FungiDB:AeMF1_000560"/>
<reference evidence="1 2" key="1">
    <citation type="submission" date="2019-07" db="EMBL/GenBank/DDBJ databases">
        <title>Genomics analysis of Aphanomyces spp. identifies a new class of oomycete effector associated with host adaptation.</title>
        <authorList>
            <person name="Gaulin E."/>
        </authorList>
    </citation>
    <scope>NUCLEOTIDE SEQUENCE [LARGE SCALE GENOMIC DNA]</scope>
    <source>
        <strain evidence="1 2">ATCC 201684</strain>
    </source>
</reference>
<organism evidence="1 2">
    <name type="scientific">Aphanomyces euteiches</name>
    <dbReference type="NCBI Taxonomy" id="100861"/>
    <lineage>
        <taxon>Eukaryota</taxon>
        <taxon>Sar</taxon>
        <taxon>Stramenopiles</taxon>
        <taxon>Oomycota</taxon>
        <taxon>Saprolegniomycetes</taxon>
        <taxon>Saprolegniales</taxon>
        <taxon>Verrucalvaceae</taxon>
        <taxon>Aphanomyces</taxon>
    </lineage>
</organism>
<gene>
    <name evidence="1" type="ORF">Ae201684_009318</name>
</gene>
<sequence>MTSLDDDACALIAAALPSLKTVELNLSWNKLTVRSAKVLAEVVGRATSLTSLALEENAIDLQGATALVKALSERPQVTTLLDLSLNPMNEAEAADLDAMVQRTPQILKACSDPI</sequence>
<dbReference type="InterPro" id="IPR001611">
    <property type="entry name" value="Leu-rich_rpt"/>
</dbReference>
<keyword evidence="2" id="KW-1185">Reference proteome</keyword>
<dbReference type="SMART" id="SM00368">
    <property type="entry name" value="LRR_RI"/>
    <property type="match status" value="2"/>
</dbReference>
<accession>A0A6G0X1H4</accession>
<evidence type="ECO:0000313" key="2">
    <source>
        <dbReference type="Proteomes" id="UP000481153"/>
    </source>
</evidence>
<dbReference type="Gene3D" id="3.80.10.10">
    <property type="entry name" value="Ribonuclease Inhibitor"/>
    <property type="match status" value="1"/>
</dbReference>
<dbReference type="InterPro" id="IPR032675">
    <property type="entry name" value="LRR_dom_sf"/>
</dbReference>